<proteinExistence type="predicted"/>
<dbReference type="RefSeq" id="WP_126032908.1">
    <property type="nucleotide sequence ID" value="NZ_QXGI01000012.1"/>
</dbReference>
<dbReference type="SUPFAM" id="SSF52980">
    <property type="entry name" value="Restriction endonuclease-like"/>
    <property type="match status" value="1"/>
</dbReference>
<evidence type="ECO:0000313" key="3">
    <source>
        <dbReference type="Proteomes" id="UP000288052"/>
    </source>
</evidence>
<sequence length="326" mass="37038">MGRHLVRDCDAFTLVRFTQPTAAERHAAWLDHRRQGVGGSDMATILGINTYKTPYELWLEKTGREHPVDISGKWAVVKGNALEKELRNRFRDLHPEWEVYDGTDKSLVSRAHPCMIASLDGILYDETRGFGVLEIKTTSAHRGQTDWHDTEGNLRIPDYYLTQVTFYLAVTGWTWGVVYADIGETEPVEIMFERDEDDIKAVIDAAESFCGYVERDEPPALTSTDVDRVQQEEQPEGYEQVDDGEFDRLAGLWQQFDDAEKAAKKSKTGIGDQLKKMVGDTRRGLVSAHAQVGYKDVNYKAQPEKLIPAKDAYTARRFYVKPLNND</sequence>
<reference evidence="2 3" key="1">
    <citation type="submission" date="2018-09" db="EMBL/GenBank/DDBJ databases">
        <title>Characterization of the phylogenetic diversity of five novel species belonging to the genus Bifidobacterium.</title>
        <authorList>
            <person name="Lugli G.A."/>
            <person name="Duranti S."/>
            <person name="Milani C."/>
        </authorList>
    </citation>
    <scope>NUCLEOTIDE SEQUENCE [LARGE SCALE GENOMIC DNA]</scope>
    <source>
        <strain evidence="2 3">2020B</strain>
    </source>
</reference>
<evidence type="ECO:0000313" key="2">
    <source>
        <dbReference type="EMBL" id="RSX44662.1"/>
    </source>
</evidence>
<dbReference type="GO" id="GO:0004519">
    <property type="term" value="F:endonuclease activity"/>
    <property type="evidence" value="ECO:0007669"/>
    <property type="project" value="UniProtKB-KW"/>
</dbReference>
<dbReference type="PANTHER" id="PTHR46609:SF6">
    <property type="entry name" value="EXONUCLEASE, PHAGE-TYPE_RECB, C-TERMINAL DOMAIN-CONTAINING PROTEIN-RELATED"/>
    <property type="match status" value="1"/>
</dbReference>
<dbReference type="AlphaFoldDB" id="A0A430F4D1"/>
<keyword evidence="3" id="KW-1185">Reference proteome</keyword>
<name>A0A430F4D1_9BIFI</name>
<keyword evidence="2" id="KW-0255">Endonuclease</keyword>
<keyword evidence="2" id="KW-0378">Hydrolase</keyword>
<evidence type="ECO:0000259" key="1">
    <source>
        <dbReference type="Pfam" id="PF09588"/>
    </source>
</evidence>
<gene>
    <name evidence="2" type="ORF">D2E22_1948</name>
</gene>
<keyword evidence="2" id="KW-0540">Nuclease</keyword>
<protein>
    <submittedName>
        <fullName evidence="2">Endonuclease</fullName>
    </submittedName>
</protein>
<dbReference type="EMBL" id="QXGI01000012">
    <property type="protein sequence ID" value="RSX44662.1"/>
    <property type="molecule type" value="Genomic_DNA"/>
</dbReference>
<dbReference type="InterPro" id="IPR011604">
    <property type="entry name" value="PDDEXK-like_dom_sf"/>
</dbReference>
<dbReference type="OrthoDB" id="3197230at2"/>
<dbReference type="NCBIfam" id="TIGR03033">
    <property type="entry name" value="phage_rel_nuc"/>
    <property type="match status" value="1"/>
</dbReference>
<dbReference type="InterPro" id="IPR017482">
    <property type="entry name" value="Lambda-type_endonuclease"/>
</dbReference>
<comment type="caution">
    <text evidence="2">The sequence shown here is derived from an EMBL/GenBank/DDBJ whole genome shotgun (WGS) entry which is preliminary data.</text>
</comment>
<accession>A0A430F4D1</accession>
<dbReference type="InterPro" id="IPR019080">
    <property type="entry name" value="YqaJ_viral_recombinase"/>
</dbReference>
<feature type="domain" description="YqaJ viral recombinase" evidence="1">
    <location>
        <begin position="29"/>
        <end position="172"/>
    </location>
</feature>
<dbReference type="Proteomes" id="UP000288052">
    <property type="component" value="Unassembled WGS sequence"/>
</dbReference>
<dbReference type="InterPro" id="IPR011335">
    <property type="entry name" value="Restrct_endonuc-II-like"/>
</dbReference>
<dbReference type="InterPro" id="IPR051703">
    <property type="entry name" value="NF-kappa-B_Signaling_Reg"/>
</dbReference>
<organism evidence="2 3">
    <name type="scientific">Bifidobacterium castoris</name>
    <dbReference type="NCBI Taxonomy" id="2306972"/>
    <lineage>
        <taxon>Bacteria</taxon>
        <taxon>Bacillati</taxon>
        <taxon>Actinomycetota</taxon>
        <taxon>Actinomycetes</taxon>
        <taxon>Bifidobacteriales</taxon>
        <taxon>Bifidobacteriaceae</taxon>
        <taxon>Bifidobacterium</taxon>
    </lineage>
</organism>
<dbReference type="PANTHER" id="PTHR46609">
    <property type="entry name" value="EXONUCLEASE, PHAGE-TYPE/RECB, C-TERMINAL DOMAIN-CONTAINING PROTEIN"/>
    <property type="match status" value="1"/>
</dbReference>
<dbReference type="Gene3D" id="3.90.320.10">
    <property type="match status" value="1"/>
</dbReference>
<dbReference type="Pfam" id="PF09588">
    <property type="entry name" value="YqaJ"/>
    <property type="match status" value="1"/>
</dbReference>